<dbReference type="InterPro" id="IPR050051">
    <property type="entry name" value="EccE_dom"/>
</dbReference>
<evidence type="ECO:0000256" key="5">
    <source>
        <dbReference type="ARBA" id="ARBA00022989"/>
    </source>
</evidence>
<evidence type="ECO:0000256" key="6">
    <source>
        <dbReference type="ARBA" id="ARBA00023136"/>
    </source>
</evidence>
<gene>
    <name evidence="10" type="ordered locus">Snas_5490</name>
</gene>
<comment type="subcellular location">
    <subcellularLocation>
        <location evidence="1">Cell membrane</location>
    </subcellularLocation>
</comment>
<dbReference type="RefSeq" id="WP_013020692.1">
    <property type="nucleotide sequence ID" value="NC_013947.1"/>
</dbReference>
<dbReference type="EMBL" id="CP001778">
    <property type="protein sequence ID" value="ADD45121.1"/>
    <property type="molecule type" value="Genomic_DNA"/>
</dbReference>
<dbReference type="OrthoDB" id="4152590at2"/>
<reference evidence="10 11" key="1">
    <citation type="journal article" date="2009" name="Stand. Genomic Sci.">
        <title>Complete genome sequence of Stackebrandtia nassauensis type strain (LLR-40K-21).</title>
        <authorList>
            <person name="Munk C."/>
            <person name="Lapidus A."/>
            <person name="Copeland A."/>
            <person name="Jando M."/>
            <person name="Mayilraj S."/>
            <person name="Glavina Del Rio T."/>
            <person name="Nolan M."/>
            <person name="Chen F."/>
            <person name="Lucas S."/>
            <person name="Tice H."/>
            <person name="Cheng J.F."/>
            <person name="Han C."/>
            <person name="Detter J.C."/>
            <person name="Bruce D."/>
            <person name="Goodwin L."/>
            <person name="Chain P."/>
            <person name="Pitluck S."/>
            <person name="Goker M."/>
            <person name="Ovchinikova G."/>
            <person name="Pati A."/>
            <person name="Ivanova N."/>
            <person name="Mavromatis K."/>
            <person name="Chen A."/>
            <person name="Palaniappan K."/>
            <person name="Land M."/>
            <person name="Hauser L."/>
            <person name="Chang Y.J."/>
            <person name="Jeffries C.D."/>
            <person name="Bristow J."/>
            <person name="Eisen J.A."/>
            <person name="Markowitz V."/>
            <person name="Hugenholtz P."/>
            <person name="Kyrpides N.C."/>
            <person name="Klenk H.P."/>
        </authorList>
    </citation>
    <scope>NUCLEOTIDE SEQUENCE [LARGE SCALE GENOMIC DNA]</scope>
    <source>
        <strain evidence="11">DSM 44728 / CIP 108903 / NRRL B-16338 / NBRC 102104 / LLR-40K-21</strain>
    </source>
</reference>
<evidence type="ECO:0000256" key="1">
    <source>
        <dbReference type="ARBA" id="ARBA00004236"/>
    </source>
</evidence>
<dbReference type="NCBIfam" id="TIGR03923">
    <property type="entry name" value="T7SS_EccE"/>
    <property type="match status" value="1"/>
</dbReference>
<dbReference type="KEGG" id="sna:Snas_5490"/>
<dbReference type="STRING" id="446470.Snas_5490"/>
<keyword evidence="3" id="KW-1003">Cell membrane</keyword>
<dbReference type="eggNOG" id="ENOG50331Q0">
    <property type="taxonomic scope" value="Bacteria"/>
</dbReference>
<dbReference type="Pfam" id="PF11203">
    <property type="entry name" value="EccE"/>
    <property type="match status" value="1"/>
</dbReference>
<dbReference type="GO" id="GO:0005886">
    <property type="term" value="C:plasma membrane"/>
    <property type="evidence" value="ECO:0007669"/>
    <property type="project" value="UniProtKB-SubCell"/>
</dbReference>
<evidence type="ECO:0000313" key="10">
    <source>
        <dbReference type="EMBL" id="ADD45121.1"/>
    </source>
</evidence>
<accession>D3PW00</accession>
<evidence type="ECO:0000256" key="7">
    <source>
        <dbReference type="SAM" id="MobiDB-lite"/>
    </source>
</evidence>
<keyword evidence="5 8" id="KW-1133">Transmembrane helix</keyword>
<evidence type="ECO:0000256" key="2">
    <source>
        <dbReference type="ARBA" id="ARBA00007759"/>
    </source>
</evidence>
<name>D3PW00_STANL</name>
<keyword evidence="4 8" id="KW-0812">Transmembrane</keyword>
<evidence type="ECO:0000259" key="9">
    <source>
        <dbReference type="Pfam" id="PF11203"/>
    </source>
</evidence>
<dbReference type="AlphaFoldDB" id="D3PW00"/>
<feature type="domain" description="Type VII secretion system protein EccE" evidence="9">
    <location>
        <begin position="216"/>
        <end position="318"/>
    </location>
</feature>
<dbReference type="Proteomes" id="UP000000844">
    <property type="component" value="Chromosome"/>
</dbReference>
<keyword evidence="11" id="KW-1185">Reference proteome</keyword>
<feature type="transmembrane region" description="Helical" evidence="8">
    <location>
        <begin position="73"/>
        <end position="98"/>
    </location>
</feature>
<comment type="similarity">
    <text evidence="2">Belongs to the EccE family.</text>
</comment>
<keyword evidence="6 8" id="KW-0472">Membrane</keyword>
<protein>
    <recommendedName>
        <fullName evidence="9">Type VII secretion system protein EccE domain-containing protein</fullName>
    </recommendedName>
</protein>
<dbReference type="InterPro" id="IPR021368">
    <property type="entry name" value="T7SS_EccE"/>
</dbReference>
<evidence type="ECO:0000313" key="11">
    <source>
        <dbReference type="Proteomes" id="UP000000844"/>
    </source>
</evidence>
<feature type="region of interest" description="Disordered" evidence="7">
    <location>
        <begin position="401"/>
        <end position="423"/>
    </location>
</feature>
<feature type="transmembrane region" description="Helical" evidence="8">
    <location>
        <begin position="42"/>
        <end position="61"/>
    </location>
</feature>
<evidence type="ECO:0000256" key="8">
    <source>
        <dbReference type="SAM" id="Phobius"/>
    </source>
</evidence>
<evidence type="ECO:0000256" key="3">
    <source>
        <dbReference type="ARBA" id="ARBA00022475"/>
    </source>
</evidence>
<dbReference type="HOGENOM" id="CLU_043760_0_0_11"/>
<organism evidence="10 11">
    <name type="scientific">Stackebrandtia nassauensis (strain DSM 44728 / CIP 108903 / NRRL B-16338 / NBRC 102104 / LLR-40K-21)</name>
    <dbReference type="NCBI Taxonomy" id="446470"/>
    <lineage>
        <taxon>Bacteria</taxon>
        <taxon>Bacillati</taxon>
        <taxon>Actinomycetota</taxon>
        <taxon>Actinomycetes</taxon>
        <taxon>Glycomycetales</taxon>
        <taxon>Glycomycetaceae</taxon>
        <taxon>Stackebrandtia</taxon>
    </lineage>
</organism>
<evidence type="ECO:0000256" key="4">
    <source>
        <dbReference type="ARBA" id="ARBA00022692"/>
    </source>
</evidence>
<sequence>MTMVQHQAPARGTAVVAERRRRPEEPVAFSARNNGRLGPFTLLHLFAIEAAIGVGAGVYTANMGKTMQQALPWYIGGGVVILLLLIPTFLRGGGVWLYQAIPMRRRLAGRRRQAGLSKEPLHGIAPDLGIVGIVERDTDIGIGHDEGGWFAALAMGGVDGVTEPVPLDRLARLFTESGVPVSAIQVVGHTVPIGLVGHDGSPASMSYQELLGGLPAVVHHTSWLAVRMNTEDAMDAAADRGGDVEGVHKALAVTVSRVGKLLRNAGVENRVLDADGLRDTLRESLGLSRTDIPAGQIRCGESWSQWQGDGLQHVTYRVVRFPTDEGTLRHLIDVLAAVPAVFNTASVILRPGVVEARDPDGRPTGRRVEVECLIRITGDAQTSAAGQARVRGAAESLGAKLERLDGEQGPATYASAPTGGGAQ</sequence>
<proteinExistence type="inferred from homology"/>